<dbReference type="GO" id="GO:0016747">
    <property type="term" value="F:acyltransferase activity, transferring groups other than amino-acyl groups"/>
    <property type="evidence" value="ECO:0007669"/>
    <property type="project" value="InterPro"/>
</dbReference>
<evidence type="ECO:0000256" key="1">
    <source>
        <dbReference type="ARBA" id="ARBA00022679"/>
    </source>
</evidence>
<organism evidence="4 5">
    <name type="scientific">Sphingomonas alpina</name>
    <dbReference type="NCBI Taxonomy" id="653931"/>
    <lineage>
        <taxon>Bacteria</taxon>
        <taxon>Pseudomonadati</taxon>
        <taxon>Pseudomonadota</taxon>
        <taxon>Alphaproteobacteria</taxon>
        <taxon>Sphingomonadales</taxon>
        <taxon>Sphingomonadaceae</taxon>
        <taxon>Sphingomonas</taxon>
    </lineage>
</organism>
<dbReference type="KEGG" id="spap:H3Z74_14670"/>
<dbReference type="Proteomes" id="UP000516148">
    <property type="component" value="Chromosome"/>
</dbReference>
<name>A0A7H0LEB6_9SPHN</name>
<dbReference type="PROSITE" id="PS51186">
    <property type="entry name" value="GNAT"/>
    <property type="match status" value="1"/>
</dbReference>
<sequence>MGLTPVPESEVATIVTTLEMRKRPPARLLPDSRLQLVVWDRPTSDKYRALFRRVGAPWLWFSRLVMDDEALVRIIHDPDVAIFAIIDPAGIEVGMLELDFREPRTCELSYVGLVPELAGQGHGRWLMAQALTRAWIKGIDRVWVHTCTLDHPSALGFYRKSGFAPIKRTIETFPDPRLTGALPRDAAPQIPMFDTGLDANRR</sequence>
<evidence type="ECO:0000313" key="4">
    <source>
        <dbReference type="EMBL" id="QNQ08019.1"/>
    </source>
</evidence>
<dbReference type="Gene3D" id="3.40.630.30">
    <property type="match status" value="1"/>
</dbReference>
<dbReference type="PANTHER" id="PTHR43800:SF1">
    <property type="entry name" value="PEPTIDYL-LYSINE N-ACETYLTRANSFERASE YJAB"/>
    <property type="match status" value="1"/>
</dbReference>
<dbReference type="AlphaFoldDB" id="A0A7H0LEB6"/>
<keyword evidence="2" id="KW-0012">Acyltransferase</keyword>
<dbReference type="Pfam" id="PF00583">
    <property type="entry name" value="Acetyltransf_1"/>
    <property type="match status" value="1"/>
</dbReference>
<dbReference type="RefSeq" id="WP_187760350.1">
    <property type="nucleotide sequence ID" value="NZ_CP061038.1"/>
</dbReference>
<gene>
    <name evidence="4" type="ORF">H3Z74_14670</name>
</gene>
<dbReference type="PANTHER" id="PTHR43800">
    <property type="entry name" value="PEPTIDYL-LYSINE N-ACETYLTRANSFERASE YJAB"/>
    <property type="match status" value="1"/>
</dbReference>
<dbReference type="InterPro" id="IPR000182">
    <property type="entry name" value="GNAT_dom"/>
</dbReference>
<dbReference type="InterPro" id="IPR016181">
    <property type="entry name" value="Acyl_CoA_acyltransferase"/>
</dbReference>
<proteinExistence type="predicted"/>
<evidence type="ECO:0000313" key="5">
    <source>
        <dbReference type="Proteomes" id="UP000516148"/>
    </source>
</evidence>
<reference evidence="4 5" key="1">
    <citation type="submission" date="2020-09" db="EMBL/GenBank/DDBJ databases">
        <title>Sphingomonas sp., a new species isolated from pork steak.</title>
        <authorList>
            <person name="Heidler von Heilborn D."/>
        </authorList>
    </citation>
    <scope>NUCLEOTIDE SEQUENCE [LARGE SCALE GENOMIC DNA]</scope>
    <source>
        <strain evidence="5">S8-3T</strain>
    </source>
</reference>
<keyword evidence="1 4" id="KW-0808">Transferase</keyword>
<evidence type="ECO:0000259" key="3">
    <source>
        <dbReference type="PROSITE" id="PS51186"/>
    </source>
</evidence>
<evidence type="ECO:0000256" key="2">
    <source>
        <dbReference type="ARBA" id="ARBA00023315"/>
    </source>
</evidence>
<dbReference type="SUPFAM" id="SSF55729">
    <property type="entry name" value="Acyl-CoA N-acyltransferases (Nat)"/>
    <property type="match status" value="1"/>
</dbReference>
<dbReference type="CDD" id="cd04301">
    <property type="entry name" value="NAT_SF"/>
    <property type="match status" value="1"/>
</dbReference>
<protein>
    <submittedName>
        <fullName evidence="4">GNAT family N-acetyltransferase</fullName>
    </submittedName>
</protein>
<feature type="domain" description="N-acetyltransferase" evidence="3">
    <location>
        <begin position="34"/>
        <end position="185"/>
    </location>
</feature>
<accession>A0A7H0LEB6</accession>
<keyword evidence="5" id="KW-1185">Reference proteome</keyword>
<dbReference type="EMBL" id="CP061038">
    <property type="protein sequence ID" value="QNQ08019.1"/>
    <property type="molecule type" value="Genomic_DNA"/>
</dbReference>